<evidence type="ECO:0000256" key="7">
    <source>
        <dbReference type="SAM" id="Phobius"/>
    </source>
</evidence>
<feature type="transmembrane region" description="Helical" evidence="7">
    <location>
        <begin position="227"/>
        <end position="248"/>
    </location>
</feature>
<dbReference type="GO" id="GO:0005886">
    <property type="term" value="C:plasma membrane"/>
    <property type="evidence" value="ECO:0007669"/>
    <property type="project" value="UniProtKB-SubCell"/>
</dbReference>
<proteinExistence type="predicted"/>
<evidence type="ECO:0000256" key="3">
    <source>
        <dbReference type="ARBA" id="ARBA00022475"/>
    </source>
</evidence>
<keyword evidence="4 7" id="KW-0812">Transmembrane</keyword>
<feature type="transmembrane region" description="Helical" evidence="7">
    <location>
        <begin position="290"/>
        <end position="307"/>
    </location>
</feature>
<reference evidence="8 9" key="1">
    <citation type="journal article" date="2015" name="Int. J. Syst. Evol. Microbiol.">
        <title>Flavisolibacter ginsenosidimutans sp. nov., with ginsenoside-converting activity isolated from soil used for cultivating ginseng.</title>
        <authorList>
            <person name="Zhao Y."/>
            <person name="Liu Q."/>
            <person name="Kang M.S."/>
            <person name="Jin F."/>
            <person name="Yu H."/>
            <person name="Im W.T."/>
        </authorList>
    </citation>
    <scope>NUCLEOTIDE SEQUENCE [LARGE SCALE GENOMIC DNA]</scope>
    <source>
        <strain evidence="8 9">Gsoil 636</strain>
    </source>
</reference>
<name>A0A5B8UKD1_9BACT</name>
<keyword evidence="3" id="KW-1003">Cell membrane</keyword>
<feature type="transmembrane region" description="Helical" evidence="7">
    <location>
        <begin position="313"/>
        <end position="336"/>
    </location>
</feature>
<protein>
    <submittedName>
        <fullName evidence="8">MFS transporter</fullName>
    </submittedName>
</protein>
<dbReference type="AlphaFoldDB" id="A0A5B8UKD1"/>
<feature type="transmembrane region" description="Helical" evidence="7">
    <location>
        <begin position="176"/>
        <end position="193"/>
    </location>
</feature>
<keyword evidence="9" id="KW-1185">Reference proteome</keyword>
<gene>
    <name evidence="8" type="ORF">FSB75_14990</name>
</gene>
<dbReference type="PANTHER" id="PTHR23513:SF11">
    <property type="entry name" value="STAPHYLOFERRIN A TRANSPORTER"/>
    <property type="match status" value="1"/>
</dbReference>
<sequence>MTLPSSLRALRYYNFRLYFFGQAVSLIGTWMQRIAISWLVYDVTHSAFYLGLISFAGQIPMLLLSPYAGAYVDRHSRYRTLLATQIASMIQAGALAALVFFGFYHVLTILLLSLMLGVINAFDTPARQSLMIVLVQNKKDLPNAIALNSSMVTMARLAGPAAAGILLSTFGEDVCFGLNFVSFIAVIASLLLMKLNIPERKKHTEPIWKNLQEGFAYLKGHRGLRTAIALMAFTSFIAMPYSNLYPVFAQTVYKGNVTTFSWMNSIGGLGALLGAVYMTRQKENANFLRLIVLSSSLFCLSMMLFAYTQNLVLALFFIFLGESGMLAQIAATNTYVQTRVDERMRGRVLSYYVMAFQGMQPLGSLLVGWAAHQSSAPLTVFWEGLLGIAAALAFIPSLRSVRKKEDRERLEKSRG</sequence>
<dbReference type="CDD" id="cd06173">
    <property type="entry name" value="MFS_MefA_like"/>
    <property type="match status" value="1"/>
</dbReference>
<dbReference type="Pfam" id="PF05977">
    <property type="entry name" value="MFS_3"/>
    <property type="match status" value="1"/>
</dbReference>
<evidence type="ECO:0000313" key="9">
    <source>
        <dbReference type="Proteomes" id="UP000321204"/>
    </source>
</evidence>
<feature type="transmembrane region" description="Helical" evidence="7">
    <location>
        <begin position="376"/>
        <end position="395"/>
    </location>
</feature>
<evidence type="ECO:0000256" key="2">
    <source>
        <dbReference type="ARBA" id="ARBA00022448"/>
    </source>
</evidence>
<dbReference type="OrthoDB" id="9775268at2"/>
<dbReference type="InterPro" id="IPR036259">
    <property type="entry name" value="MFS_trans_sf"/>
</dbReference>
<evidence type="ECO:0000256" key="5">
    <source>
        <dbReference type="ARBA" id="ARBA00022989"/>
    </source>
</evidence>
<keyword evidence="6 7" id="KW-0472">Membrane</keyword>
<feature type="transmembrane region" description="Helical" evidence="7">
    <location>
        <begin position="17"/>
        <end position="41"/>
    </location>
</feature>
<dbReference type="EMBL" id="CP042433">
    <property type="protein sequence ID" value="QEC57151.1"/>
    <property type="molecule type" value="Genomic_DNA"/>
</dbReference>
<keyword evidence="2" id="KW-0813">Transport</keyword>
<feature type="transmembrane region" description="Helical" evidence="7">
    <location>
        <begin position="260"/>
        <end position="278"/>
    </location>
</feature>
<dbReference type="RefSeq" id="WP_146789144.1">
    <property type="nucleotide sequence ID" value="NZ_BAABIO010000003.1"/>
</dbReference>
<feature type="transmembrane region" description="Helical" evidence="7">
    <location>
        <begin position="348"/>
        <end position="370"/>
    </location>
</feature>
<evidence type="ECO:0000256" key="1">
    <source>
        <dbReference type="ARBA" id="ARBA00004651"/>
    </source>
</evidence>
<evidence type="ECO:0000256" key="4">
    <source>
        <dbReference type="ARBA" id="ARBA00022692"/>
    </source>
</evidence>
<dbReference type="Proteomes" id="UP000321204">
    <property type="component" value="Chromosome"/>
</dbReference>
<dbReference type="PANTHER" id="PTHR23513">
    <property type="entry name" value="INTEGRAL MEMBRANE EFFLUX PROTEIN-RELATED"/>
    <property type="match status" value="1"/>
</dbReference>
<dbReference type="InterPro" id="IPR010290">
    <property type="entry name" value="TM_effector"/>
</dbReference>
<dbReference type="KEGG" id="fgg:FSB75_14990"/>
<comment type="subcellular location">
    <subcellularLocation>
        <location evidence="1">Cell membrane</location>
        <topology evidence="1">Multi-pass membrane protein</topology>
    </subcellularLocation>
</comment>
<dbReference type="SUPFAM" id="SSF103473">
    <property type="entry name" value="MFS general substrate transporter"/>
    <property type="match status" value="1"/>
</dbReference>
<organism evidence="8 9">
    <name type="scientific">Flavisolibacter ginsenosidimutans</name>
    <dbReference type="NCBI Taxonomy" id="661481"/>
    <lineage>
        <taxon>Bacteria</taxon>
        <taxon>Pseudomonadati</taxon>
        <taxon>Bacteroidota</taxon>
        <taxon>Chitinophagia</taxon>
        <taxon>Chitinophagales</taxon>
        <taxon>Chitinophagaceae</taxon>
        <taxon>Flavisolibacter</taxon>
    </lineage>
</organism>
<dbReference type="Gene3D" id="1.20.1250.20">
    <property type="entry name" value="MFS general substrate transporter like domains"/>
    <property type="match status" value="1"/>
</dbReference>
<keyword evidence="5 7" id="KW-1133">Transmembrane helix</keyword>
<feature type="transmembrane region" description="Helical" evidence="7">
    <location>
        <begin position="47"/>
        <end position="68"/>
    </location>
</feature>
<accession>A0A5B8UKD1</accession>
<evidence type="ECO:0000256" key="6">
    <source>
        <dbReference type="ARBA" id="ARBA00023136"/>
    </source>
</evidence>
<evidence type="ECO:0000313" key="8">
    <source>
        <dbReference type="EMBL" id="QEC57151.1"/>
    </source>
</evidence>